<organism evidence="1 2">
    <name type="scientific">Pyropia yezoensis</name>
    <name type="common">Susabi-nori</name>
    <name type="synonym">Porphyra yezoensis</name>
    <dbReference type="NCBI Taxonomy" id="2788"/>
    <lineage>
        <taxon>Eukaryota</taxon>
        <taxon>Rhodophyta</taxon>
        <taxon>Bangiophyceae</taxon>
        <taxon>Bangiales</taxon>
        <taxon>Bangiaceae</taxon>
        <taxon>Pyropia</taxon>
    </lineage>
</organism>
<evidence type="ECO:0000313" key="1">
    <source>
        <dbReference type="EMBL" id="KAK1864224.1"/>
    </source>
</evidence>
<dbReference type="Proteomes" id="UP000798662">
    <property type="component" value="Chromosome 2"/>
</dbReference>
<gene>
    <name evidence="1" type="ORF">I4F81_006774</name>
</gene>
<sequence length="1314" mass="138965">MDLGSSSSSGSSLDGSPVITVSTPSTAAPAASSGCAPSVLNYADISMDVDDGFLAMTHGSSPLDVGLAANTGGVEDAVDDGGGAGGADDGVAGVEGADVADAGGAGVAVAGEADVGHPPRGQVPPAGKRRLMYGQNRPGPKHGGGGRRKGSGRQTRTNFGRGARRAIGSYLCETSAEALSSACGIPMAAGERTVKMLHEWSTLPGSEEVWLVPGVFGVVARWGEWRRDSQGKSASVCVWLGSDGLSRCTCIGATSHHDNHVLERRTTCRHAGIFDALLGDIASALGAPADKVRQQFVKRVQQEREADGDDQLAAHGSTFHVLSGLYVAVCPSAIGVVPVPVYLTSTRSSCSFCLGARTRCCSLLAVAQECGAPNRAHHASAQSSTRSLEVSAVSRLPLPLHNCIAAVRLNGEVSALAAAGGVFSVPAPSRCLYCTSRGEEHELSNPSTREGVMVCSRGFCKTEVVVSKCSSCKQWVSRDGRDQHIILLTTTTAATVCWARSMASSAADGMALTTSTTRWLRAVRRGMVAGVLPQDCPTRSGRILRNIVLVALKLMVEQLPSALFSCHHCMDADGRYLCVSAASIWVGFGSGVEHVTFQHVTEAVPENRQAVRAAYLVRGESVRRVIRDVMNPCKDFKLLARTTRPAEIAVSLLLPEALPSTRILEATAAEEAIAKLLSSVYDMEKAGRKLLVALKGALATYKTRNRAEGERRSAAARHLSAYIDAKRPMTTPAPSGPTTPAEHPPRGAADGGTAPSRRHATTPTPVGLVRNDAVPVKSAGASNFPGRAKLLLVVRPANVASHGWAAKKRKPDCGRKAFNAGKGDVDTTSPFLRSHIKELDKDSRRELLSFVTAITIDSVVLPFRPCHAAVLRTLAEDLLRPDHPTVMAGALALATSGEQLSAADKTPTVELLRDLRFMHLGVPSCVSLFPKVVELNGALAGVLVRISESIDKFVLEWRNGPEQTRKYQESWGGVGKSQAELCDVFKKAHPSASGNHEVTGTCAPSLPQCRPEPFLWEEVLSTGMCSKHYAKAHKFSPGAMTFCCGCKHPLILAFTVLDRKEAPQVLLNMLLTRFARLPRFLIYDFSCGAFRVALGKIGWLLMDCTIVSDRFHIFNHLCSDAFDPRSYTALDGVDSGAPEQRNAPIRRIQTTLQGMGVAPYTNLLAYQTGLLNHEAQTKWDLGVERLPEDVDLAGAYFSKYACLCCDGDDDRSSDDSSASREVSEGEGQSGDESGSSSSQHEPSADATGAEGGEGETVEACVAREGDADGADDEEDRGSGDSASPLSEDVDAVSLPDSTSSDGGVSVSGDDSFDE</sequence>
<protein>
    <submittedName>
        <fullName evidence="1">Uncharacterized protein</fullName>
    </submittedName>
</protein>
<comment type="caution">
    <text evidence="1">The sequence shown here is derived from an EMBL/GenBank/DDBJ whole genome shotgun (WGS) entry which is preliminary data.</text>
</comment>
<dbReference type="EMBL" id="CM020619">
    <property type="protein sequence ID" value="KAK1864224.1"/>
    <property type="molecule type" value="Genomic_DNA"/>
</dbReference>
<proteinExistence type="predicted"/>
<keyword evidence="2" id="KW-1185">Reference proteome</keyword>
<name>A0ACC3C267_PYRYE</name>
<evidence type="ECO:0000313" key="2">
    <source>
        <dbReference type="Proteomes" id="UP000798662"/>
    </source>
</evidence>
<accession>A0ACC3C267</accession>
<reference evidence="1" key="1">
    <citation type="submission" date="2019-11" db="EMBL/GenBank/DDBJ databases">
        <title>Nori genome reveals adaptations in red seaweeds to the harsh intertidal environment.</title>
        <authorList>
            <person name="Wang D."/>
            <person name="Mao Y."/>
        </authorList>
    </citation>
    <scope>NUCLEOTIDE SEQUENCE</scope>
    <source>
        <tissue evidence="1">Gametophyte</tissue>
    </source>
</reference>